<evidence type="ECO:0000256" key="1">
    <source>
        <dbReference type="SAM" id="Phobius"/>
    </source>
</evidence>
<dbReference type="EMBL" id="JAEUGD010000059">
    <property type="protein sequence ID" value="MBL6448237.1"/>
    <property type="molecule type" value="Genomic_DNA"/>
</dbReference>
<comment type="caution">
    <text evidence="2">The sequence shown here is derived from an EMBL/GenBank/DDBJ whole genome shotgun (WGS) entry which is preliminary data.</text>
</comment>
<gene>
    <name evidence="2" type="ORF">JMN32_18125</name>
</gene>
<dbReference type="AlphaFoldDB" id="A0A937G071"/>
<feature type="transmembrane region" description="Helical" evidence="1">
    <location>
        <begin position="76"/>
        <end position="97"/>
    </location>
</feature>
<keyword evidence="3" id="KW-1185">Reference proteome</keyword>
<keyword evidence="1" id="KW-1133">Transmembrane helix</keyword>
<accession>A0A937G071</accession>
<evidence type="ECO:0000313" key="3">
    <source>
        <dbReference type="Proteomes" id="UP000614216"/>
    </source>
</evidence>
<organism evidence="2 3">
    <name type="scientific">Fulvivirga marina</name>
    <dbReference type="NCBI Taxonomy" id="2494733"/>
    <lineage>
        <taxon>Bacteria</taxon>
        <taxon>Pseudomonadati</taxon>
        <taxon>Bacteroidota</taxon>
        <taxon>Cytophagia</taxon>
        <taxon>Cytophagales</taxon>
        <taxon>Fulvivirgaceae</taxon>
        <taxon>Fulvivirga</taxon>
    </lineage>
</organism>
<feature type="transmembrane region" description="Helical" evidence="1">
    <location>
        <begin position="48"/>
        <end position="67"/>
    </location>
</feature>
<name>A0A937G071_9BACT</name>
<feature type="transmembrane region" description="Helical" evidence="1">
    <location>
        <begin position="21"/>
        <end position="42"/>
    </location>
</feature>
<dbReference type="RefSeq" id="WP_202857779.1">
    <property type="nucleotide sequence ID" value="NZ_JAEUGD010000059.1"/>
</dbReference>
<proteinExistence type="predicted"/>
<evidence type="ECO:0000313" key="2">
    <source>
        <dbReference type="EMBL" id="MBL6448237.1"/>
    </source>
</evidence>
<keyword evidence="1" id="KW-0472">Membrane</keyword>
<protein>
    <submittedName>
        <fullName evidence="2">Uncharacterized protein</fullName>
    </submittedName>
</protein>
<dbReference type="Proteomes" id="UP000614216">
    <property type="component" value="Unassembled WGS sequence"/>
</dbReference>
<keyword evidence="1" id="KW-0812">Transmembrane</keyword>
<reference evidence="2" key="1">
    <citation type="submission" date="2021-01" db="EMBL/GenBank/DDBJ databases">
        <title>Fulvivirga kasyanovii gen. nov., sp nov., a novel member of the phylum Bacteroidetes isolated from seawater in a mussel farm.</title>
        <authorList>
            <person name="Zhao L.-H."/>
            <person name="Wang Z.-J."/>
        </authorList>
    </citation>
    <scope>NUCLEOTIDE SEQUENCE</scope>
    <source>
        <strain evidence="2">29W222</strain>
    </source>
</reference>
<sequence>MASHLVNQLTSKSKTPLRIDAIGALLSAFLLGVVLVRLEGFFGIPVNVLYMLASMPCFFVALDFFFLTKTNERVDLYLRIIALLNISYCVMSLGLIIAHLDSISFWGLSYIIGEIIVVFGLARLELHVAMKVKKDNHTV</sequence>
<feature type="transmembrane region" description="Helical" evidence="1">
    <location>
        <begin position="103"/>
        <end position="124"/>
    </location>
</feature>